<dbReference type="Gene3D" id="3.40.50.300">
    <property type="entry name" value="P-loop containing nucleotide triphosphate hydrolases"/>
    <property type="match status" value="1"/>
</dbReference>
<name>A9NSG8_PICSI</name>
<dbReference type="EMBL" id="EF084257">
    <property type="protein sequence ID" value="ABK23579.1"/>
    <property type="molecule type" value="mRNA"/>
</dbReference>
<sequence>MDLVIQTVAGVAAQELLVDVKDVVGKCFGGQNSCQRLLFTVEAMIPILQESLNTGVELSQHRQEQLRDFCEELQKGKELVQNRSRVGRCSYYERLKYDDKIEELESYIAYFNRTQGWLHAMSDLHHLKVHVGNIESETRALREECGIFRKFVNENKSLFGIVKKDSDSSVPDLPECPVGLEISVHNLRKRLLCEDVRLLGIKGMGGSGKTTLATAICVDPQVKGERSYIESDF</sequence>
<dbReference type="InterPro" id="IPR002182">
    <property type="entry name" value="NB-ARC"/>
</dbReference>
<accession>A9NSG8</accession>
<proteinExistence type="evidence at transcript level"/>
<dbReference type="InterPro" id="IPR008808">
    <property type="entry name" value="Powdery_mildew-R_dom"/>
</dbReference>
<reference evidence="2" key="1">
    <citation type="journal article" date="2008" name="BMC Genomics">
        <title>A conifer genomics resource of 200,000 spruce (Picea spp.) ESTs and 6,464 high-quality, sequence-finished full-length cDNAs for Sitka spruce (Picea sitchensis).</title>
        <authorList>
            <person name="Ralph S.G."/>
            <person name="Chun H.J."/>
            <person name="Kolosova N."/>
            <person name="Cooper D."/>
            <person name="Oddy C."/>
            <person name="Ritland C.E."/>
            <person name="Kirkpatrick R."/>
            <person name="Moore R."/>
            <person name="Barber S."/>
            <person name="Holt R.A."/>
            <person name="Jones S.J."/>
            <person name="Marra M.A."/>
            <person name="Douglas C.J."/>
            <person name="Ritland K."/>
            <person name="Bohlmann J."/>
        </authorList>
    </citation>
    <scope>NUCLEOTIDE SEQUENCE</scope>
    <source>
        <tissue evidence="2">Green portion of the leader tissue</tissue>
    </source>
</reference>
<feature type="domain" description="RPW8" evidence="1">
    <location>
        <begin position="1"/>
        <end position="150"/>
    </location>
</feature>
<dbReference type="PROSITE" id="PS51153">
    <property type="entry name" value="RPW8"/>
    <property type="match status" value="1"/>
</dbReference>
<dbReference type="SUPFAM" id="SSF52540">
    <property type="entry name" value="P-loop containing nucleoside triphosphate hydrolases"/>
    <property type="match status" value="1"/>
</dbReference>
<dbReference type="InterPro" id="IPR027417">
    <property type="entry name" value="P-loop_NTPase"/>
</dbReference>
<dbReference type="Pfam" id="PF05659">
    <property type="entry name" value="RPW8"/>
    <property type="match status" value="1"/>
</dbReference>
<protein>
    <recommendedName>
        <fullName evidence="1">RPW8 domain-containing protein</fullName>
    </recommendedName>
</protein>
<dbReference type="AlphaFoldDB" id="A9NSG8"/>
<dbReference type="OMA" id="ATAICVD"/>
<organism evidence="2">
    <name type="scientific">Picea sitchensis</name>
    <name type="common">Sitka spruce</name>
    <name type="synonym">Pinus sitchensis</name>
    <dbReference type="NCBI Taxonomy" id="3332"/>
    <lineage>
        <taxon>Eukaryota</taxon>
        <taxon>Viridiplantae</taxon>
        <taxon>Streptophyta</taxon>
        <taxon>Embryophyta</taxon>
        <taxon>Tracheophyta</taxon>
        <taxon>Spermatophyta</taxon>
        <taxon>Pinopsida</taxon>
        <taxon>Pinidae</taxon>
        <taxon>Conifers I</taxon>
        <taxon>Pinales</taxon>
        <taxon>Pinaceae</taxon>
        <taxon>Picea</taxon>
    </lineage>
</organism>
<dbReference type="Pfam" id="PF00931">
    <property type="entry name" value="NB-ARC"/>
    <property type="match status" value="1"/>
</dbReference>
<evidence type="ECO:0000313" key="2">
    <source>
        <dbReference type="EMBL" id="ABK23579.1"/>
    </source>
</evidence>
<dbReference type="GO" id="GO:0043531">
    <property type="term" value="F:ADP binding"/>
    <property type="evidence" value="ECO:0007669"/>
    <property type="project" value="InterPro"/>
</dbReference>
<evidence type="ECO:0000259" key="1">
    <source>
        <dbReference type="PROSITE" id="PS51153"/>
    </source>
</evidence>